<dbReference type="GeneID" id="91485286"/>
<keyword evidence="2" id="KW-1185">Reference proteome</keyword>
<name>D7AYX4_NOCDD</name>
<dbReference type="RefSeq" id="WP_013153743.1">
    <property type="nucleotide sequence ID" value="NC_014210.1"/>
</dbReference>
<proteinExistence type="predicted"/>
<dbReference type="AlphaFoldDB" id="D7AYX4"/>
<sequence>MDRTWIAPVPAQGTALRSLIIIGCGDDLELRISGEGWPPLEIPLRRAQVHTDGEVTLRTSRVDDVNLALEYTSANGLNLTRARLRWDDSCFGGTEICEELEALFAAPRGTKRPRRFDFCVDVALSLTAHG</sequence>
<gene>
    <name evidence="1" type="ordered locus">Ndas_2722</name>
</gene>
<evidence type="ECO:0000313" key="1">
    <source>
        <dbReference type="EMBL" id="ADH68136.1"/>
    </source>
</evidence>
<reference evidence="1 2" key="1">
    <citation type="journal article" date="2010" name="Stand. Genomic Sci.">
        <title>Complete genome sequence of Nocardiopsis dassonvillei type strain (IMRU 509).</title>
        <authorList>
            <person name="Sun H."/>
            <person name="Lapidus A."/>
            <person name="Nolan M."/>
            <person name="Lucas S."/>
            <person name="Del Rio T.G."/>
            <person name="Tice H."/>
            <person name="Cheng J.F."/>
            <person name="Tapia R."/>
            <person name="Han C."/>
            <person name="Goodwin L."/>
            <person name="Pitluck S."/>
            <person name="Pagani I."/>
            <person name="Ivanova N."/>
            <person name="Mavromatis K."/>
            <person name="Mikhailova N."/>
            <person name="Pati A."/>
            <person name="Chen A."/>
            <person name="Palaniappan K."/>
            <person name="Land M."/>
            <person name="Hauser L."/>
            <person name="Chang Y.J."/>
            <person name="Jeffries C.D."/>
            <person name="Djao O.D."/>
            <person name="Rohde M."/>
            <person name="Sikorski J."/>
            <person name="Goker M."/>
            <person name="Woyke T."/>
            <person name="Bristow J."/>
            <person name="Eisen J.A."/>
            <person name="Markowitz V."/>
            <person name="Hugenholtz P."/>
            <person name="Kyrpides N.C."/>
            <person name="Klenk H.P."/>
        </authorList>
    </citation>
    <scope>NUCLEOTIDE SEQUENCE [LARGE SCALE GENOMIC DNA]</scope>
    <source>
        <strain evidence="2">ATCC 23218 / DSM 43111 / CIP 107115 / JCM 7437 / KCTC 9190 / NBRC 14626 / NCTC 10488 / NRRL B-5397 / IMRU 509</strain>
    </source>
</reference>
<protein>
    <submittedName>
        <fullName evidence="1">Uncharacterized protein</fullName>
    </submittedName>
</protein>
<dbReference type="KEGG" id="nda:Ndas_2722"/>
<dbReference type="HOGENOM" id="CLU_1935837_0_0_11"/>
<dbReference type="Proteomes" id="UP000002219">
    <property type="component" value="Chromosome 1"/>
</dbReference>
<organism evidence="1 2">
    <name type="scientific">Nocardiopsis dassonvillei (strain ATCC 23218 / DSM 43111 / CIP 107115 / JCM 7437 / KCTC 9190 / NBRC 14626 / NCTC 10488 / NRRL B-5397 / IMRU 509)</name>
    <name type="common">Actinomadura dassonvillei</name>
    <dbReference type="NCBI Taxonomy" id="446468"/>
    <lineage>
        <taxon>Bacteria</taxon>
        <taxon>Bacillati</taxon>
        <taxon>Actinomycetota</taxon>
        <taxon>Actinomycetes</taxon>
        <taxon>Streptosporangiales</taxon>
        <taxon>Nocardiopsidaceae</taxon>
        <taxon>Nocardiopsis</taxon>
    </lineage>
</organism>
<evidence type="ECO:0000313" key="2">
    <source>
        <dbReference type="Proteomes" id="UP000002219"/>
    </source>
</evidence>
<accession>D7AYX4</accession>
<dbReference type="EMBL" id="CP002040">
    <property type="protein sequence ID" value="ADH68136.1"/>
    <property type="molecule type" value="Genomic_DNA"/>
</dbReference>